<protein>
    <submittedName>
        <fullName evidence="2">Calcium-transporting ATPase 11, plasma membrane-type protein</fullName>
    </submittedName>
</protein>
<keyword evidence="3" id="KW-1185">Reference proteome</keyword>
<gene>
    <name evidence="2" type="ORF">Tco_1017061</name>
</gene>
<organism evidence="2 3">
    <name type="scientific">Tanacetum coccineum</name>
    <dbReference type="NCBI Taxonomy" id="301880"/>
    <lineage>
        <taxon>Eukaryota</taxon>
        <taxon>Viridiplantae</taxon>
        <taxon>Streptophyta</taxon>
        <taxon>Embryophyta</taxon>
        <taxon>Tracheophyta</taxon>
        <taxon>Spermatophyta</taxon>
        <taxon>Magnoliopsida</taxon>
        <taxon>eudicotyledons</taxon>
        <taxon>Gunneridae</taxon>
        <taxon>Pentapetalae</taxon>
        <taxon>asterids</taxon>
        <taxon>campanulids</taxon>
        <taxon>Asterales</taxon>
        <taxon>Asteraceae</taxon>
        <taxon>Asteroideae</taxon>
        <taxon>Anthemideae</taxon>
        <taxon>Anthemidinae</taxon>
        <taxon>Tanacetum</taxon>
    </lineage>
</organism>
<evidence type="ECO:0000313" key="3">
    <source>
        <dbReference type="Proteomes" id="UP001151760"/>
    </source>
</evidence>
<reference evidence="2" key="2">
    <citation type="submission" date="2022-01" db="EMBL/GenBank/DDBJ databases">
        <authorList>
            <person name="Yamashiro T."/>
            <person name="Shiraishi A."/>
            <person name="Satake H."/>
            <person name="Nakayama K."/>
        </authorList>
    </citation>
    <scope>NUCLEOTIDE SEQUENCE</scope>
</reference>
<dbReference type="Proteomes" id="UP001151760">
    <property type="component" value="Unassembled WGS sequence"/>
</dbReference>
<dbReference type="EMBL" id="BQNB010017642">
    <property type="protein sequence ID" value="GJT65581.1"/>
    <property type="molecule type" value="Genomic_DNA"/>
</dbReference>
<sequence length="68" mass="8143">MVVERYLADEFHLPAGKHPSDEALINWRKAVSLVMNKRRRFRHTAKLDKREMNKDTLSKFQVQYKRSA</sequence>
<feature type="domain" description="Calcium-transporting P-type ATPase N-terminal autoinhibitory" evidence="1">
    <location>
        <begin position="7"/>
        <end position="51"/>
    </location>
</feature>
<accession>A0ABQ5FQI4</accession>
<reference evidence="2" key="1">
    <citation type="journal article" date="2022" name="Int. J. Mol. Sci.">
        <title>Draft Genome of Tanacetum Coccineum: Genomic Comparison of Closely Related Tanacetum-Family Plants.</title>
        <authorList>
            <person name="Yamashiro T."/>
            <person name="Shiraishi A."/>
            <person name="Nakayama K."/>
            <person name="Satake H."/>
        </authorList>
    </citation>
    <scope>NUCLEOTIDE SEQUENCE</scope>
</reference>
<evidence type="ECO:0000313" key="2">
    <source>
        <dbReference type="EMBL" id="GJT65581.1"/>
    </source>
</evidence>
<dbReference type="InterPro" id="IPR024750">
    <property type="entry name" value="Ca_ATPase_N_dom"/>
</dbReference>
<proteinExistence type="predicted"/>
<dbReference type="Gene3D" id="1.20.5.170">
    <property type="match status" value="1"/>
</dbReference>
<evidence type="ECO:0000259" key="1">
    <source>
        <dbReference type="Pfam" id="PF12515"/>
    </source>
</evidence>
<comment type="caution">
    <text evidence="2">The sequence shown here is derived from an EMBL/GenBank/DDBJ whole genome shotgun (WGS) entry which is preliminary data.</text>
</comment>
<name>A0ABQ5FQI4_9ASTR</name>
<dbReference type="Pfam" id="PF12515">
    <property type="entry name" value="CaATP_NAI"/>
    <property type="match status" value="1"/>
</dbReference>